<comment type="caution">
    <text evidence="2">The sequence shown here is derived from an EMBL/GenBank/DDBJ whole genome shotgun (WGS) entry which is preliminary data.</text>
</comment>
<protein>
    <recommendedName>
        <fullName evidence="1">Heterokaryon incompatibility domain-containing protein</fullName>
    </recommendedName>
</protein>
<dbReference type="InterPro" id="IPR010730">
    <property type="entry name" value="HET"/>
</dbReference>
<dbReference type="PANTHER" id="PTHR33112">
    <property type="entry name" value="DOMAIN PROTEIN, PUTATIVE-RELATED"/>
    <property type="match status" value="1"/>
</dbReference>
<dbReference type="Proteomes" id="UP000700596">
    <property type="component" value="Unassembled WGS sequence"/>
</dbReference>
<proteinExistence type="predicted"/>
<dbReference type="EMBL" id="JAGMWT010000011">
    <property type="protein sequence ID" value="KAH7120010.1"/>
    <property type="molecule type" value="Genomic_DNA"/>
</dbReference>
<evidence type="ECO:0000313" key="2">
    <source>
        <dbReference type="EMBL" id="KAH7120010.1"/>
    </source>
</evidence>
<evidence type="ECO:0000313" key="3">
    <source>
        <dbReference type="Proteomes" id="UP000700596"/>
    </source>
</evidence>
<reference evidence="2" key="1">
    <citation type="journal article" date="2021" name="Nat. Commun.">
        <title>Genetic determinants of endophytism in the Arabidopsis root mycobiome.</title>
        <authorList>
            <person name="Mesny F."/>
            <person name="Miyauchi S."/>
            <person name="Thiergart T."/>
            <person name="Pickel B."/>
            <person name="Atanasova L."/>
            <person name="Karlsson M."/>
            <person name="Huettel B."/>
            <person name="Barry K.W."/>
            <person name="Haridas S."/>
            <person name="Chen C."/>
            <person name="Bauer D."/>
            <person name="Andreopoulos W."/>
            <person name="Pangilinan J."/>
            <person name="LaButti K."/>
            <person name="Riley R."/>
            <person name="Lipzen A."/>
            <person name="Clum A."/>
            <person name="Drula E."/>
            <person name="Henrissat B."/>
            <person name="Kohler A."/>
            <person name="Grigoriev I.V."/>
            <person name="Martin F.M."/>
            <person name="Hacquard S."/>
        </authorList>
    </citation>
    <scope>NUCLEOTIDE SEQUENCE</scope>
    <source>
        <strain evidence="2">MPI-CAGE-CH-0243</strain>
    </source>
</reference>
<gene>
    <name evidence="2" type="ORF">B0J11DRAFT_73498</name>
</gene>
<name>A0A9P9DIE4_9PLEO</name>
<dbReference type="OrthoDB" id="5362512at2759"/>
<feature type="domain" description="Heterokaryon incompatibility" evidence="1">
    <location>
        <begin position="56"/>
        <end position="139"/>
    </location>
</feature>
<dbReference type="Pfam" id="PF06985">
    <property type="entry name" value="HET"/>
    <property type="match status" value="1"/>
</dbReference>
<organism evidence="2 3">
    <name type="scientific">Dendryphion nanum</name>
    <dbReference type="NCBI Taxonomy" id="256645"/>
    <lineage>
        <taxon>Eukaryota</taxon>
        <taxon>Fungi</taxon>
        <taxon>Dikarya</taxon>
        <taxon>Ascomycota</taxon>
        <taxon>Pezizomycotina</taxon>
        <taxon>Dothideomycetes</taxon>
        <taxon>Pleosporomycetidae</taxon>
        <taxon>Pleosporales</taxon>
        <taxon>Torulaceae</taxon>
        <taxon>Dendryphion</taxon>
    </lineage>
</organism>
<dbReference type="PANTHER" id="PTHR33112:SF10">
    <property type="entry name" value="TOL"/>
    <property type="match status" value="1"/>
</dbReference>
<evidence type="ECO:0000259" key="1">
    <source>
        <dbReference type="Pfam" id="PF06985"/>
    </source>
</evidence>
<sequence length="139" mass="15938">MSRCKCISSNSTPSWCPARLICIDKGLILHNGEPTQLRLHVVEMDQWESAGNDLHYVTLSHFWGLHHEHQLKLTLKNIDSLRRSIPLQDLPRTFLDAIEFASLMPEVGYVWIDSLCIKQGSEGMEDWLVQSSTMDRVYG</sequence>
<dbReference type="AlphaFoldDB" id="A0A9P9DIE4"/>
<accession>A0A9P9DIE4</accession>
<keyword evidence="3" id="KW-1185">Reference proteome</keyword>